<dbReference type="Proteomes" id="UP000005095">
    <property type="component" value="Chromosome"/>
</dbReference>
<proteinExistence type="predicted"/>
<sequence length="515" mass="56094">MRHRPPLQGHPPSPALISWNITLRCPLKCAHCYADAGEQEAEGALTTEEAFRVLDQIAAAGRPVVILSGGEPLMREDIFEIARHGTDRGLIMAMGTSGYLLDRTTAHRLAGAGIRSVAVSLDSADPATHDAFRGVPGVWERAVAAIGHCREEGIGVRINMTVTRPALDDVDGVLALGRSLGVHDYQIFFPVETGRGSGPGSPHAYEALIREILLRYRDSGLRIRPTCAPQFRRIAEEAGIENPGWSRGCLAGITYCRIYATGEVTPCPYLPVSAGTLCTTPFAEIWQTSPLFQALRDPDRLTGKCGRCGYKSVCGGCRARAYRGEAAVPARWCDGLLRPDDPDGEVCGEDPWCPYDPSLDLALLDALQDDLPLVPRPWAGIAASLGTTEADLLERMQRLQAAGVLRSISPVLESRRFGITAATLIALRVPEDRVREVAAIVSAYPEVSHNFRRDHPYSLWFTLAAPTEERLHAVLAEILDRTGIPEGDMLNLPTVRAHKIDVRFPLLQEDARGPD</sequence>
<keyword evidence="2" id="KW-0479">Metal-binding</keyword>
<dbReference type="InterPro" id="IPR036388">
    <property type="entry name" value="WH-like_DNA-bd_sf"/>
</dbReference>
<evidence type="ECO:0000313" key="7">
    <source>
        <dbReference type="Proteomes" id="UP000005095"/>
    </source>
</evidence>
<dbReference type="Gene3D" id="1.10.10.10">
    <property type="entry name" value="Winged helix-like DNA-binding domain superfamily/Winged helix DNA-binding domain"/>
    <property type="match status" value="1"/>
</dbReference>
<dbReference type="PANTHER" id="PTHR11228">
    <property type="entry name" value="RADICAL SAM DOMAIN PROTEIN"/>
    <property type="match status" value="1"/>
</dbReference>
<organism evidence="6 7">
    <name type="scientific">Methanofollis liminatans DSM 4140</name>
    <dbReference type="NCBI Taxonomy" id="28892"/>
    <lineage>
        <taxon>Archaea</taxon>
        <taxon>Methanobacteriati</taxon>
        <taxon>Methanobacteriota</taxon>
        <taxon>Stenosarchaea group</taxon>
        <taxon>Methanomicrobia</taxon>
        <taxon>Methanomicrobiales</taxon>
        <taxon>Methanomicrobiaceae</taxon>
        <taxon>Methanofollis</taxon>
    </lineage>
</organism>
<dbReference type="SFLD" id="SFLDS00029">
    <property type="entry name" value="Radical_SAM"/>
    <property type="match status" value="1"/>
</dbReference>
<dbReference type="Gene3D" id="3.20.20.70">
    <property type="entry name" value="Aldolase class I"/>
    <property type="match status" value="1"/>
</dbReference>
<reference evidence="6 7" key="1">
    <citation type="submission" date="2011-08" db="EMBL/GenBank/DDBJ databases">
        <title>The complete genome of Methanofollis liminatans DSM 4140.</title>
        <authorList>
            <consortium name="US DOE Joint Genome Institute (JGI-PGF)"/>
            <person name="Lucas S."/>
            <person name="Han J."/>
            <person name="Lapidus A."/>
            <person name="Bruce D."/>
            <person name="Goodwin L."/>
            <person name="Pitluck S."/>
            <person name="Peters L."/>
            <person name="Kyrpides N."/>
            <person name="Mavromatis K."/>
            <person name="Ivanova N."/>
            <person name="Mikhailova N."/>
            <person name="Lu M."/>
            <person name="Detter J.C."/>
            <person name="Tapia R."/>
            <person name="Han C."/>
            <person name="Land M."/>
            <person name="Hauser L."/>
            <person name="Markowitz V."/>
            <person name="Cheng J.-F."/>
            <person name="Hugenholtz P."/>
            <person name="Woyke T."/>
            <person name="Wu D."/>
            <person name="Spring S."/>
            <person name="Schuler E."/>
            <person name="Brambilla E."/>
            <person name="Klenk H.-P."/>
            <person name="Eisen J.A."/>
        </authorList>
    </citation>
    <scope>NUCLEOTIDE SEQUENCE [LARGE SCALE GENOMIC DNA]</scope>
    <source>
        <strain evidence="6 7">DSM 4140</strain>
    </source>
</reference>
<dbReference type="InterPro" id="IPR040523">
    <property type="entry name" value="AsnC_trans_reg2"/>
</dbReference>
<dbReference type="InterPro" id="IPR007197">
    <property type="entry name" value="rSAM"/>
</dbReference>
<evidence type="ECO:0000256" key="1">
    <source>
        <dbReference type="ARBA" id="ARBA00022691"/>
    </source>
</evidence>
<protein>
    <submittedName>
        <fullName evidence="6">Radical SAM domain protein</fullName>
    </submittedName>
</protein>
<dbReference type="InterPro" id="IPR023885">
    <property type="entry name" value="4Fe4S-binding_SPASM_dom"/>
</dbReference>
<dbReference type="HOGENOM" id="CLU_009273_4_1_2"/>
<evidence type="ECO:0000313" key="6">
    <source>
        <dbReference type="EMBL" id="EJG07650.1"/>
    </source>
</evidence>
<name>J1L4G3_9EURY</name>
<accession>J1L4G3</accession>
<dbReference type="SFLD" id="SFLDG01067">
    <property type="entry name" value="SPASM/twitch_domain_containing"/>
    <property type="match status" value="1"/>
</dbReference>
<evidence type="ECO:0000256" key="4">
    <source>
        <dbReference type="ARBA" id="ARBA00023014"/>
    </source>
</evidence>
<keyword evidence="3" id="KW-0408">Iron</keyword>
<dbReference type="OrthoDB" id="30736at2157"/>
<keyword evidence="4" id="KW-0411">Iron-sulfur</keyword>
<dbReference type="PATRIC" id="fig|28892.9.peg.1845"/>
<dbReference type="Pfam" id="PF04055">
    <property type="entry name" value="Radical_SAM"/>
    <property type="match status" value="1"/>
</dbReference>
<dbReference type="STRING" id="28892.Metli_1705"/>
<dbReference type="InterPro" id="IPR058240">
    <property type="entry name" value="rSAM_sf"/>
</dbReference>
<evidence type="ECO:0000256" key="2">
    <source>
        <dbReference type="ARBA" id="ARBA00022723"/>
    </source>
</evidence>
<dbReference type="EMBL" id="CM001555">
    <property type="protein sequence ID" value="EJG07650.1"/>
    <property type="molecule type" value="Genomic_DNA"/>
</dbReference>
<keyword evidence="1" id="KW-0949">S-adenosyl-L-methionine</keyword>
<dbReference type="GO" id="GO:0003824">
    <property type="term" value="F:catalytic activity"/>
    <property type="evidence" value="ECO:0007669"/>
    <property type="project" value="InterPro"/>
</dbReference>
<keyword evidence="7" id="KW-1185">Reference proteome</keyword>
<dbReference type="AlphaFoldDB" id="J1L4G3"/>
<dbReference type="NCBIfam" id="TIGR04085">
    <property type="entry name" value="rSAM_more_4Fe4S"/>
    <property type="match status" value="1"/>
</dbReference>
<feature type="domain" description="Radical SAM core" evidence="5">
    <location>
        <begin position="11"/>
        <end position="224"/>
    </location>
</feature>
<dbReference type="CDD" id="cd21123">
    <property type="entry name" value="SPASM_MftC-like"/>
    <property type="match status" value="1"/>
</dbReference>
<dbReference type="SUPFAM" id="SSF102114">
    <property type="entry name" value="Radical SAM enzymes"/>
    <property type="match status" value="1"/>
</dbReference>
<dbReference type="GO" id="GO:0051536">
    <property type="term" value="F:iron-sulfur cluster binding"/>
    <property type="evidence" value="ECO:0007669"/>
    <property type="project" value="UniProtKB-KW"/>
</dbReference>
<dbReference type="InterPro" id="IPR053953">
    <property type="entry name" value="NirdL-like_HTH"/>
</dbReference>
<dbReference type="InterPro" id="IPR050377">
    <property type="entry name" value="Radical_SAM_PqqE_MftC-like"/>
</dbReference>
<dbReference type="PANTHER" id="PTHR11228:SF34">
    <property type="entry name" value="TUNGSTEN-CONTAINING ALDEHYDE FERREDOXIN OXIDOREDUCTASE COFACTOR MODIFYING PROTEIN"/>
    <property type="match status" value="1"/>
</dbReference>
<dbReference type="CDD" id="cd01335">
    <property type="entry name" value="Radical_SAM"/>
    <property type="match status" value="1"/>
</dbReference>
<dbReference type="Gene3D" id="3.30.70.3460">
    <property type="match status" value="1"/>
</dbReference>
<evidence type="ECO:0000256" key="3">
    <source>
        <dbReference type="ARBA" id="ARBA00023004"/>
    </source>
</evidence>
<dbReference type="Pfam" id="PF22451">
    <property type="entry name" value="NirdL-like_HTH"/>
    <property type="match status" value="1"/>
</dbReference>
<dbReference type="RefSeq" id="WP_004039449.1">
    <property type="nucleotide sequence ID" value="NZ_CM001555.1"/>
</dbReference>
<dbReference type="InterPro" id="IPR006638">
    <property type="entry name" value="Elp3/MiaA/NifB-like_rSAM"/>
</dbReference>
<gene>
    <name evidence="6" type="ORF">Metli_1705</name>
</gene>
<dbReference type="SFLD" id="SFLDG01386">
    <property type="entry name" value="main_SPASM_domain-containing"/>
    <property type="match status" value="1"/>
</dbReference>
<dbReference type="InterPro" id="IPR013785">
    <property type="entry name" value="Aldolase_TIM"/>
</dbReference>
<dbReference type="GO" id="GO:0046872">
    <property type="term" value="F:metal ion binding"/>
    <property type="evidence" value="ECO:0007669"/>
    <property type="project" value="UniProtKB-KW"/>
</dbReference>
<evidence type="ECO:0000259" key="5">
    <source>
        <dbReference type="PROSITE" id="PS51918"/>
    </source>
</evidence>
<dbReference type="PROSITE" id="PS51918">
    <property type="entry name" value="RADICAL_SAM"/>
    <property type="match status" value="1"/>
</dbReference>
<dbReference type="Pfam" id="PF13186">
    <property type="entry name" value="SPASM"/>
    <property type="match status" value="1"/>
</dbReference>
<dbReference type="SMART" id="SM00729">
    <property type="entry name" value="Elp3"/>
    <property type="match status" value="1"/>
</dbReference>
<dbReference type="Pfam" id="PF17805">
    <property type="entry name" value="AsnC_trans_reg2"/>
    <property type="match status" value="1"/>
</dbReference>